<comment type="function">
    <text evidence="6">Catalyzes the conversion of GDP-D-mannose to GDP-4-dehydro-6-deoxy-D-mannose.</text>
</comment>
<evidence type="ECO:0000313" key="8">
    <source>
        <dbReference type="EMBL" id="MBA8887251.1"/>
    </source>
</evidence>
<feature type="domain" description="NAD(P)-binding" evidence="7">
    <location>
        <begin position="8"/>
        <end position="333"/>
    </location>
</feature>
<keyword evidence="5 8" id="KW-0456">Lyase</keyword>
<evidence type="ECO:0000313" key="9">
    <source>
        <dbReference type="Proteomes" id="UP000550401"/>
    </source>
</evidence>
<gene>
    <name evidence="8" type="ORF">FHW12_001465</name>
</gene>
<reference evidence="8 9" key="1">
    <citation type="submission" date="2020-07" db="EMBL/GenBank/DDBJ databases">
        <title>Genomic Encyclopedia of Type Strains, Phase IV (KMG-V): Genome sequencing to study the core and pangenomes of soil and plant-associated prokaryotes.</title>
        <authorList>
            <person name="Whitman W."/>
        </authorList>
    </citation>
    <scope>NUCLEOTIDE SEQUENCE [LARGE SCALE GENOMIC DNA]</scope>
    <source>
        <strain evidence="8 9">RH2WT43</strain>
    </source>
</reference>
<evidence type="ECO:0000256" key="5">
    <source>
        <dbReference type="ARBA" id="ARBA00023239"/>
    </source>
</evidence>
<dbReference type="Pfam" id="PF16363">
    <property type="entry name" value="GDP_Man_Dehyd"/>
    <property type="match status" value="1"/>
</dbReference>
<evidence type="ECO:0000256" key="3">
    <source>
        <dbReference type="ARBA" id="ARBA00009263"/>
    </source>
</evidence>
<protein>
    <recommendedName>
        <fullName evidence="4">GDP-mannose 4,6-dehydratase</fullName>
        <ecNumber evidence="4">4.2.1.47</ecNumber>
    </recommendedName>
</protein>
<dbReference type="Proteomes" id="UP000550401">
    <property type="component" value="Unassembled WGS sequence"/>
</dbReference>
<dbReference type="InterPro" id="IPR006368">
    <property type="entry name" value="GDP_Man_deHydtase"/>
</dbReference>
<evidence type="ECO:0000259" key="7">
    <source>
        <dbReference type="Pfam" id="PF16363"/>
    </source>
</evidence>
<dbReference type="Gene3D" id="3.40.50.720">
    <property type="entry name" value="NAD(P)-binding Rossmann-like Domain"/>
    <property type="match status" value="1"/>
</dbReference>
<sequence length="346" mass="36343">MNPIRRALVTGLSGQDGALLAARLLGAGVDVVGTHRPGSDARGWRLRELGIDGDARLRAVALDPRDGDACARLVADVQPDALFHCAGQSRVADSFRDPRESAEANGTSTLHLLEAVRTRAPAAHFVLAASAEIFGAPQAAPQDESTPLAARSPYGLSKLYAHAAVGAWRASYGLRASSAILFNHESELRDEAFVTRKLSRAVARIALGRERDVALGNLDARRDFGYAPDYVAAMAAIAARADGADFVLATGQAASIRDFAGAAFAAAGIALDWSGDGLDEVGVERGSGQVRVRVDAAFFRPVDAPLLVGDAAKARRELGFTPSVDLAGLARRMVEADLARERVASI</sequence>
<dbReference type="PANTHER" id="PTHR43715:SF1">
    <property type="entry name" value="GDP-MANNOSE 4,6 DEHYDRATASE"/>
    <property type="match status" value="1"/>
</dbReference>
<dbReference type="RefSeq" id="WP_182530335.1">
    <property type="nucleotide sequence ID" value="NZ_JACGXL010000002.1"/>
</dbReference>
<dbReference type="GO" id="GO:0042351">
    <property type="term" value="P:'de novo' GDP-L-fucose biosynthetic process"/>
    <property type="evidence" value="ECO:0007669"/>
    <property type="project" value="TreeGrafter"/>
</dbReference>
<dbReference type="InterPro" id="IPR016040">
    <property type="entry name" value="NAD(P)-bd_dom"/>
</dbReference>
<comment type="similarity">
    <text evidence="3">Belongs to the NAD(P)-dependent epimerase/dehydratase family. GDP-mannose 4,6-dehydratase subfamily.</text>
</comment>
<name>A0A839F4X6_9GAMM</name>
<evidence type="ECO:0000256" key="1">
    <source>
        <dbReference type="ARBA" id="ARBA00000188"/>
    </source>
</evidence>
<evidence type="ECO:0000256" key="4">
    <source>
        <dbReference type="ARBA" id="ARBA00011989"/>
    </source>
</evidence>
<dbReference type="FunFam" id="3.40.50.720:FF:000924">
    <property type="entry name" value="GDP-mannose 4,6 dehydratase"/>
    <property type="match status" value="1"/>
</dbReference>
<evidence type="ECO:0000256" key="6">
    <source>
        <dbReference type="ARBA" id="ARBA00059383"/>
    </source>
</evidence>
<dbReference type="EC" id="4.2.1.47" evidence="4"/>
<dbReference type="AlphaFoldDB" id="A0A839F4X6"/>
<dbReference type="InterPro" id="IPR036291">
    <property type="entry name" value="NAD(P)-bd_dom_sf"/>
</dbReference>
<comment type="caution">
    <text evidence="8">The sequence shown here is derived from an EMBL/GenBank/DDBJ whole genome shotgun (WGS) entry which is preliminary data.</text>
</comment>
<dbReference type="EMBL" id="JACGXL010000002">
    <property type="protein sequence ID" value="MBA8887251.1"/>
    <property type="molecule type" value="Genomic_DNA"/>
</dbReference>
<dbReference type="Gene3D" id="3.90.25.10">
    <property type="entry name" value="UDP-galactose 4-epimerase, domain 1"/>
    <property type="match status" value="1"/>
</dbReference>
<dbReference type="PANTHER" id="PTHR43715">
    <property type="entry name" value="GDP-MANNOSE 4,6-DEHYDRATASE"/>
    <property type="match status" value="1"/>
</dbReference>
<organism evidence="8 9">
    <name type="scientific">Dokdonella fugitiva</name>
    <dbReference type="NCBI Taxonomy" id="328517"/>
    <lineage>
        <taxon>Bacteria</taxon>
        <taxon>Pseudomonadati</taxon>
        <taxon>Pseudomonadota</taxon>
        <taxon>Gammaproteobacteria</taxon>
        <taxon>Lysobacterales</taxon>
        <taxon>Rhodanobacteraceae</taxon>
        <taxon>Dokdonella</taxon>
    </lineage>
</organism>
<accession>A0A839F4X6</accession>
<keyword evidence="9" id="KW-1185">Reference proteome</keyword>
<proteinExistence type="inferred from homology"/>
<dbReference type="GO" id="GO:0008446">
    <property type="term" value="F:GDP-mannose 4,6-dehydratase activity"/>
    <property type="evidence" value="ECO:0007669"/>
    <property type="project" value="UniProtKB-EC"/>
</dbReference>
<comment type="catalytic activity">
    <reaction evidence="1">
        <text>GDP-alpha-D-mannose = GDP-4-dehydro-alpha-D-rhamnose + H2O</text>
        <dbReference type="Rhea" id="RHEA:23820"/>
        <dbReference type="ChEBI" id="CHEBI:15377"/>
        <dbReference type="ChEBI" id="CHEBI:57527"/>
        <dbReference type="ChEBI" id="CHEBI:57964"/>
        <dbReference type="EC" id="4.2.1.47"/>
    </reaction>
</comment>
<evidence type="ECO:0000256" key="2">
    <source>
        <dbReference type="ARBA" id="ARBA00001937"/>
    </source>
</evidence>
<comment type="cofactor">
    <cofactor evidence="2">
        <name>NADP(+)</name>
        <dbReference type="ChEBI" id="CHEBI:58349"/>
    </cofactor>
</comment>
<dbReference type="SUPFAM" id="SSF51735">
    <property type="entry name" value="NAD(P)-binding Rossmann-fold domains"/>
    <property type="match status" value="1"/>
</dbReference>